<sequence>MIDSNGSPDLEPAARALKVLLPGVTDDQLANATPCARWTVGDLLDHLMGLTLAFRTAAEKGPDPAPNGPGDPSVDRLDPQWRGRLPVQLDELVAAWREPAAGTGETAVGGVRLPADIMGVVALDELVVHGWDLASATGQPYDIDDQTLDTVHRLVSRQASSDGTPGLFGPSITQPADAPLLDRVLGLTGRSRNWRPLT</sequence>
<evidence type="ECO:0000256" key="1">
    <source>
        <dbReference type="SAM" id="MobiDB-lite"/>
    </source>
</evidence>
<dbReference type="Proteomes" id="UP000607311">
    <property type="component" value="Unassembled WGS sequence"/>
</dbReference>
<dbReference type="InterPro" id="IPR017517">
    <property type="entry name" value="Maleyloyr_isom"/>
</dbReference>
<dbReference type="InterPro" id="IPR034660">
    <property type="entry name" value="DinB/YfiT-like"/>
</dbReference>
<accession>A0A9W5UQ78</accession>
<gene>
    <name evidence="3" type="ORF">Vse01_17520</name>
</gene>
<dbReference type="InterPro" id="IPR017520">
    <property type="entry name" value="CHP03086"/>
</dbReference>
<dbReference type="NCBIfam" id="TIGR03083">
    <property type="entry name" value="maleylpyruvate isomerase family mycothiol-dependent enzyme"/>
    <property type="match status" value="1"/>
</dbReference>
<feature type="region of interest" description="Disordered" evidence="1">
    <location>
        <begin position="58"/>
        <end position="78"/>
    </location>
</feature>
<name>A0A9W5UQ78_9ACTN</name>
<dbReference type="GO" id="GO:0046872">
    <property type="term" value="F:metal ion binding"/>
    <property type="evidence" value="ECO:0007669"/>
    <property type="project" value="InterPro"/>
</dbReference>
<dbReference type="SUPFAM" id="SSF109854">
    <property type="entry name" value="DinB/YfiT-like putative metalloenzymes"/>
    <property type="match status" value="1"/>
</dbReference>
<dbReference type="Pfam" id="PF11716">
    <property type="entry name" value="MDMPI_N"/>
    <property type="match status" value="1"/>
</dbReference>
<dbReference type="OrthoDB" id="5185819at2"/>
<evidence type="ECO:0000259" key="2">
    <source>
        <dbReference type="Pfam" id="PF11716"/>
    </source>
</evidence>
<dbReference type="NCBIfam" id="TIGR03086">
    <property type="entry name" value="TIGR03086 family metal-binding protein"/>
    <property type="match status" value="1"/>
</dbReference>
<comment type="caution">
    <text evidence="3">The sequence shown here is derived from an EMBL/GenBank/DDBJ whole genome shotgun (WGS) entry which is preliminary data.</text>
</comment>
<dbReference type="AlphaFoldDB" id="A0A9W5UQ78"/>
<feature type="domain" description="Mycothiol-dependent maleylpyruvate isomerase metal-binding" evidence="2">
    <location>
        <begin position="11"/>
        <end position="134"/>
    </location>
</feature>
<evidence type="ECO:0000313" key="3">
    <source>
        <dbReference type="EMBL" id="GIJ32604.1"/>
    </source>
</evidence>
<reference evidence="3" key="1">
    <citation type="submission" date="2021-01" db="EMBL/GenBank/DDBJ databases">
        <title>Whole genome shotgun sequence of Verrucosispora sediminis NBRC 107745.</title>
        <authorList>
            <person name="Komaki H."/>
            <person name="Tamura T."/>
        </authorList>
    </citation>
    <scope>NUCLEOTIDE SEQUENCE</scope>
    <source>
        <strain evidence="3">NBRC 107745</strain>
    </source>
</reference>
<protein>
    <submittedName>
        <fullName evidence="3">TIGR03086 family protein</fullName>
    </submittedName>
</protein>
<dbReference type="RefSeq" id="WP_093407161.1">
    <property type="nucleotide sequence ID" value="NZ_BOPD01000010.1"/>
</dbReference>
<keyword evidence="4" id="KW-1185">Reference proteome</keyword>
<organism evidence="3 4">
    <name type="scientific">Micromonospora sediminimaris</name>
    <dbReference type="NCBI Taxonomy" id="547162"/>
    <lineage>
        <taxon>Bacteria</taxon>
        <taxon>Bacillati</taxon>
        <taxon>Actinomycetota</taxon>
        <taxon>Actinomycetes</taxon>
        <taxon>Micromonosporales</taxon>
        <taxon>Micromonosporaceae</taxon>
        <taxon>Micromonospora</taxon>
    </lineage>
</organism>
<dbReference type="Gene3D" id="1.20.120.450">
    <property type="entry name" value="dinb family like domain"/>
    <property type="match status" value="1"/>
</dbReference>
<dbReference type="EMBL" id="BOPD01000010">
    <property type="protein sequence ID" value="GIJ32604.1"/>
    <property type="molecule type" value="Genomic_DNA"/>
</dbReference>
<evidence type="ECO:0000313" key="4">
    <source>
        <dbReference type="Proteomes" id="UP000607311"/>
    </source>
</evidence>
<dbReference type="InterPro" id="IPR024344">
    <property type="entry name" value="MDMPI_metal-binding"/>
</dbReference>
<proteinExistence type="predicted"/>